<comment type="caution">
    <text evidence="1">The sequence shown here is derived from an EMBL/GenBank/DDBJ whole genome shotgun (WGS) entry which is preliminary data.</text>
</comment>
<accession>A0A327WWG4</accession>
<proteinExistence type="predicted"/>
<gene>
    <name evidence="1" type="ORF">LX87_02554</name>
</gene>
<dbReference type="EMBL" id="QLMC01000003">
    <property type="protein sequence ID" value="RAJ97651.1"/>
    <property type="molecule type" value="Genomic_DNA"/>
</dbReference>
<evidence type="ECO:0000313" key="2">
    <source>
        <dbReference type="Proteomes" id="UP000248790"/>
    </source>
</evidence>
<dbReference type="Proteomes" id="UP000248790">
    <property type="component" value="Unassembled WGS sequence"/>
</dbReference>
<name>A0A327WWG4_LARAB</name>
<keyword evidence="2" id="KW-1185">Reference proteome</keyword>
<sequence length="230" mass="25145">MGQDFCNKVAFIFATLLRIATFAIVQAKKTATEGRSKPLNRMSMTRKETRSRLWMIMLGASMTLLAGCNDKADEPQPADENELITTVNLTFTEQGTTTSQTFLWQDKDGDGGQAPTRFDKITLKPNTPYDLTVELLDESKTPTENISDEVAEESDEHLFVFTTNPATLATYTYADKDANNLPIGLKGTLKTNAAAAGKLRVQLRHQAGTKDGTAGPGTSDVDLTFDLTVQ</sequence>
<organism evidence="1 2">
    <name type="scientific">Larkinella arboricola</name>
    <dbReference type="NCBI Taxonomy" id="643671"/>
    <lineage>
        <taxon>Bacteria</taxon>
        <taxon>Pseudomonadati</taxon>
        <taxon>Bacteroidota</taxon>
        <taxon>Cytophagia</taxon>
        <taxon>Cytophagales</taxon>
        <taxon>Spirosomataceae</taxon>
        <taxon>Larkinella</taxon>
    </lineage>
</organism>
<evidence type="ECO:0000313" key="1">
    <source>
        <dbReference type="EMBL" id="RAJ97651.1"/>
    </source>
</evidence>
<dbReference type="AlphaFoldDB" id="A0A327WWG4"/>
<evidence type="ECO:0008006" key="3">
    <source>
        <dbReference type="Google" id="ProtNLM"/>
    </source>
</evidence>
<reference evidence="1 2" key="1">
    <citation type="submission" date="2018-06" db="EMBL/GenBank/DDBJ databases">
        <title>Genomic Encyclopedia of Archaeal and Bacterial Type Strains, Phase II (KMG-II): from individual species to whole genera.</title>
        <authorList>
            <person name="Goeker M."/>
        </authorList>
    </citation>
    <scope>NUCLEOTIDE SEQUENCE [LARGE SCALE GENOMIC DNA]</scope>
    <source>
        <strain evidence="1 2">DSM 21851</strain>
    </source>
</reference>
<protein>
    <recommendedName>
        <fullName evidence="3">Type 1 periplasmic binding fold superfamily protein</fullName>
    </recommendedName>
</protein>